<dbReference type="EMBL" id="PYVU01000088">
    <property type="protein sequence ID" value="PTB95758.1"/>
    <property type="molecule type" value="Genomic_DNA"/>
</dbReference>
<evidence type="ECO:0008006" key="3">
    <source>
        <dbReference type="Google" id="ProtNLM"/>
    </source>
</evidence>
<protein>
    <recommendedName>
        <fullName evidence="3">Lipoprotein</fullName>
    </recommendedName>
</protein>
<dbReference type="PROSITE" id="PS51257">
    <property type="entry name" value="PROKAR_LIPOPROTEIN"/>
    <property type="match status" value="1"/>
</dbReference>
<proteinExistence type="predicted"/>
<sequence length="259" mass="29091">MDFKTGLKMVSYFMVLITAISCGQKSTDQTSSSKEKSSSEISYDSIIFRTSNEEYLYLGERLYPSRGSVGAGSASNEELIALESVGDTIFAFLNSELLYNLSNPKLPFATDSLLKDYYPKYYDVEIDDDMPFMAYLRSSNDYVQFIKKKKGGFYIETATIKDTVLNVVGEVKIGMSKSDVLSNLGIPVDLVDKENFSLILCHADVPKKIWYKKDLSLKRQIVAQKPTTQVYLSFEGGKLNLAFINVWIGYGDKAKLADF</sequence>
<dbReference type="Proteomes" id="UP000240608">
    <property type="component" value="Unassembled WGS sequence"/>
</dbReference>
<reference evidence="1 2" key="1">
    <citation type="submission" date="2018-03" db="EMBL/GenBank/DDBJ databases">
        <title>Cross-interface Injection: A General Nanoliter Liquid Handling Method Applied to Single Cells Genome Amplification Automated Nanoliter Liquid Handling Applied to Single Cell Multiple Displacement Amplification.</title>
        <authorList>
            <person name="Yun J."/>
            <person name="Xu P."/>
            <person name="Xu J."/>
            <person name="Dai X."/>
            <person name="Wang Y."/>
            <person name="Zheng X."/>
            <person name="Cao C."/>
            <person name="Yi Q."/>
            <person name="Zhu Y."/>
            <person name="Wang L."/>
            <person name="Dong Z."/>
            <person name="Huang Y."/>
            <person name="Huang L."/>
            <person name="Du W."/>
        </authorList>
    </citation>
    <scope>NUCLEOTIDE SEQUENCE [LARGE SCALE GENOMIC DNA]</scope>
    <source>
        <strain evidence="1 2">Z-D1-2</strain>
    </source>
</reference>
<organism evidence="1 2">
    <name type="scientific">Marivirga lumbricoides</name>
    <dbReference type="NCBI Taxonomy" id="1046115"/>
    <lineage>
        <taxon>Bacteria</taxon>
        <taxon>Pseudomonadati</taxon>
        <taxon>Bacteroidota</taxon>
        <taxon>Cytophagia</taxon>
        <taxon>Cytophagales</taxon>
        <taxon>Marivirgaceae</taxon>
        <taxon>Marivirga</taxon>
    </lineage>
</organism>
<evidence type="ECO:0000313" key="1">
    <source>
        <dbReference type="EMBL" id="PTB95758.1"/>
    </source>
</evidence>
<accession>A0A2T4DPU7</accession>
<gene>
    <name evidence="1" type="ORF">C9994_10310</name>
</gene>
<dbReference type="AlphaFoldDB" id="A0A2T4DPU7"/>
<name>A0A2T4DPU7_9BACT</name>
<evidence type="ECO:0000313" key="2">
    <source>
        <dbReference type="Proteomes" id="UP000240608"/>
    </source>
</evidence>
<comment type="caution">
    <text evidence="1">The sequence shown here is derived from an EMBL/GenBank/DDBJ whole genome shotgun (WGS) entry which is preliminary data.</text>
</comment>